<dbReference type="VEuPathDB" id="VectorBase:CSON012943"/>
<keyword evidence="1" id="KW-0732">Signal</keyword>
<feature type="signal peptide" evidence="1">
    <location>
        <begin position="1"/>
        <end position="18"/>
    </location>
</feature>
<protein>
    <submittedName>
        <fullName evidence="2">CSON012943 protein</fullName>
    </submittedName>
</protein>
<dbReference type="AlphaFoldDB" id="A0A336KL49"/>
<gene>
    <name evidence="2" type="primary">CSON012943</name>
</gene>
<reference evidence="2" key="1">
    <citation type="submission" date="2018-04" db="EMBL/GenBank/DDBJ databases">
        <authorList>
            <person name="Go L.Y."/>
            <person name="Mitchell J.A."/>
        </authorList>
    </citation>
    <scope>NUCLEOTIDE SEQUENCE</scope>
    <source>
        <tissue evidence="2">Whole organism</tissue>
    </source>
</reference>
<evidence type="ECO:0000313" key="3">
    <source>
        <dbReference type="EMBL" id="SSX25945.1"/>
    </source>
</evidence>
<evidence type="ECO:0000256" key="1">
    <source>
        <dbReference type="SAM" id="SignalP"/>
    </source>
</evidence>
<dbReference type="EMBL" id="UFQT01000634">
    <property type="protein sequence ID" value="SSX25945.1"/>
    <property type="molecule type" value="Genomic_DNA"/>
</dbReference>
<evidence type="ECO:0000313" key="2">
    <source>
        <dbReference type="EMBL" id="SSX05586.1"/>
    </source>
</evidence>
<name>A0A336KL49_CULSO</name>
<organism evidence="2">
    <name type="scientific">Culicoides sonorensis</name>
    <name type="common">Biting midge</name>
    <dbReference type="NCBI Taxonomy" id="179676"/>
    <lineage>
        <taxon>Eukaryota</taxon>
        <taxon>Metazoa</taxon>
        <taxon>Ecdysozoa</taxon>
        <taxon>Arthropoda</taxon>
        <taxon>Hexapoda</taxon>
        <taxon>Insecta</taxon>
        <taxon>Pterygota</taxon>
        <taxon>Neoptera</taxon>
        <taxon>Endopterygota</taxon>
        <taxon>Diptera</taxon>
        <taxon>Nematocera</taxon>
        <taxon>Chironomoidea</taxon>
        <taxon>Ceratopogonidae</taxon>
        <taxon>Ceratopogoninae</taxon>
        <taxon>Culicoides</taxon>
        <taxon>Monoculicoides</taxon>
    </lineage>
</organism>
<dbReference type="EMBL" id="UFQS01000634">
    <property type="protein sequence ID" value="SSX05586.1"/>
    <property type="molecule type" value="Genomic_DNA"/>
</dbReference>
<reference evidence="3" key="2">
    <citation type="submission" date="2018-07" db="EMBL/GenBank/DDBJ databases">
        <authorList>
            <person name="Quirk P.G."/>
            <person name="Krulwich T.A."/>
        </authorList>
    </citation>
    <scope>NUCLEOTIDE SEQUENCE</scope>
</reference>
<feature type="chain" id="PRO_5033342713" evidence="1">
    <location>
        <begin position="19"/>
        <end position="215"/>
    </location>
</feature>
<sequence>MFLTNLVFLLLFLEDFEENKIEKRIRHITISETTQSDEHSTTEKSLPEKFDERTENCASQILANQTNKITRKDIAQWSVGNFPDGIKSFEAKKFVECLYKGFNWSETIKNGLKSVNALNFLKDFNFLNFTDIQKCNQDNQGNILEIHKCIVKTPENQAAILTDLTGKANVNGAYRKILSKLNDKWNAIKLKAKNFKNKFKDMFNLFKKTTPNTEN</sequence>
<proteinExistence type="predicted"/>
<accession>A0A336KL49</accession>